<sequence length="249" mass="29140">MKFFFKRFFKNSLIIRPGLLNNFSFWDLITIPFIFNVNKTTLLCEYMLNEGSDKGVFAGQGRHNYTPIYHSLFRKFRNKEILLFELGLGTSDKKFDSNMGPNGKPGASLRAWRKYFPYAKVFGADIDYSILFQEDRIKTFFCDQTNPISINEMWVSNSELNKEFDIIIEDGLHVFSANKIFLENSFNKLKSNGIYVIEDVSRSEISSWVKYLPEFSISRGNVRYMILKIPNEFNPHDNNLILIFKPGFF</sequence>
<dbReference type="Gene3D" id="3.40.50.150">
    <property type="entry name" value="Vaccinia Virus protein VP39"/>
    <property type="match status" value="1"/>
</dbReference>
<dbReference type="RefSeq" id="WP_119479033.1">
    <property type="nucleotide sequence ID" value="NZ_QXML01000010.1"/>
</dbReference>
<evidence type="ECO:0000313" key="2">
    <source>
        <dbReference type="Proteomes" id="UP000283522"/>
    </source>
</evidence>
<evidence type="ECO:0000313" key="1">
    <source>
        <dbReference type="EMBL" id="RIW13080.1"/>
    </source>
</evidence>
<dbReference type="OrthoDB" id="9816564at2"/>
<dbReference type="SUPFAM" id="SSF53335">
    <property type="entry name" value="S-adenosyl-L-methionine-dependent methyltransferases"/>
    <property type="match status" value="1"/>
</dbReference>
<comment type="caution">
    <text evidence="1">The sequence shown here is derived from an EMBL/GenBank/DDBJ whole genome shotgun (WGS) entry which is preliminary data.</text>
</comment>
<dbReference type="EMBL" id="QXML01000010">
    <property type="protein sequence ID" value="RIW13080.1"/>
    <property type="molecule type" value="Genomic_DNA"/>
</dbReference>
<name>A0A418PN97_9BACT</name>
<dbReference type="AlphaFoldDB" id="A0A418PN97"/>
<organism evidence="1 2">
    <name type="scientific">Algoriphagus lacus</name>
    <dbReference type="NCBI Taxonomy" id="2056311"/>
    <lineage>
        <taxon>Bacteria</taxon>
        <taxon>Pseudomonadati</taxon>
        <taxon>Bacteroidota</taxon>
        <taxon>Cytophagia</taxon>
        <taxon>Cytophagales</taxon>
        <taxon>Cyclobacteriaceae</taxon>
        <taxon>Algoriphagus</taxon>
    </lineage>
</organism>
<evidence type="ECO:0008006" key="3">
    <source>
        <dbReference type="Google" id="ProtNLM"/>
    </source>
</evidence>
<accession>A0A418PN97</accession>
<dbReference type="InterPro" id="IPR029063">
    <property type="entry name" value="SAM-dependent_MTases_sf"/>
</dbReference>
<keyword evidence="2" id="KW-1185">Reference proteome</keyword>
<protein>
    <recommendedName>
        <fullName evidence="3">Class I SAM-dependent methyltransferase</fullName>
    </recommendedName>
</protein>
<dbReference type="Proteomes" id="UP000283522">
    <property type="component" value="Unassembled WGS sequence"/>
</dbReference>
<proteinExistence type="predicted"/>
<reference evidence="1 2" key="1">
    <citation type="submission" date="2018-09" db="EMBL/GenBank/DDBJ databases">
        <authorList>
            <person name="Wang X."/>
            <person name="Du Z."/>
        </authorList>
    </citation>
    <scope>NUCLEOTIDE SEQUENCE [LARGE SCALE GENOMIC DNA]</scope>
    <source>
        <strain evidence="1 2">N3</strain>
    </source>
</reference>
<gene>
    <name evidence="1" type="ORF">D0X99_16855</name>
</gene>